<evidence type="ECO:0000256" key="1">
    <source>
        <dbReference type="SAM" id="MobiDB-lite"/>
    </source>
</evidence>
<feature type="non-terminal residue" evidence="2">
    <location>
        <position position="35"/>
    </location>
</feature>
<protein>
    <submittedName>
        <fullName evidence="2">Uncharacterized protein</fullName>
    </submittedName>
</protein>
<evidence type="ECO:0000313" key="2">
    <source>
        <dbReference type="EMBL" id="CAA9476908.1"/>
    </source>
</evidence>
<dbReference type="EMBL" id="CADCVN010000291">
    <property type="protein sequence ID" value="CAA9476908.1"/>
    <property type="molecule type" value="Genomic_DNA"/>
</dbReference>
<accession>A0A6J4RN66</accession>
<dbReference type="AlphaFoldDB" id="A0A6J4RN66"/>
<proteinExistence type="predicted"/>
<gene>
    <name evidence="2" type="ORF">AVDCRST_MAG96-773</name>
</gene>
<name>A0A6J4RN66_9BACT</name>
<organism evidence="2">
    <name type="scientific">uncultured Segetibacter sp</name>
    <dbReference type="NCBI Taxonomy" id="481133"/>
    <lineage>
        <taxon>Bacteria</taxon>
        <taxon>Pseudomonadati</taxon>
        <taxon>Bacteroidota</taxon>
        <taxon>Chitinophagia</taxon>
        <taxon>Chitinophagales</taxon>
        <taxon>Chitinophagaceae</taxon>
        <taxon>Segetibacter</taxon>
        <taxon>environmental samples</taxon>
    </lineage>
</organism>
<sequence>ESRERGFTKTRYGRTRYIEGPDSKNGTTRKIAERV</sequence>
<feature type="region of interest" description="Disordered" evidence="1">
    <location>
        <begin position="1"/>
        <end position="35"/>
    </location>
</feature>
<feature type="non-terminal residue" evidence="2">
    <location>
        <position position="1"/>
    </location>
</feature>
<reference evidence="2" key="1">
    <citation type="submission" date="2020-02" db="EMBL/GenBank/DDBJ databases">
        <authorList>
            <person name="Meier V. D."/>
        </authorList>
    </citation>
    <scope>NUCLEOTIDE SEQUENCE</scope>
    <source>
        <strain evidence="2">AVDCRST_MAG96</strain>
    </source>
</reference>